<name>A0A6S7JQR7_PARCT</name>
<dbReference type="InterPro" id="IPR006652">
    <property type="entry name" value="Kelch_1"/>
</dbReference>
<comment type="caution">
    <text evidence="2">The sequence shown here is derived from an EMBL/GenBank/DDBJ whole genome shotgun (WGS) entry which is preliminary data.</text>
</comment>
<evidence type="ECO:0000256" key="1">
    <source>
        <dbReference type="ARBA" id="ARBA00022441"/>
    </source>
</evidence>
<reference evidence="2" key="1">
    <citation type="submission" date="2020-04" db="EMBL/GenBank/DDBJ databases">
        <authorList>
            <person name="Alioto T."/>
            <person name="Alioto T."/>
            <person name="Gomez Garrido J."/>
        </authorList>
    </citation>
    <scope>NUCLEOTIDE SEQUENCE</scope>
    <source>
        <strain evidence="2">A484AB</strain>
    </source>
</reference>
<dbReference type="Gene3D" id="2.120.10.80">
    <property type="entry name" value="Kelch-type beta propeller"/>
    <property type="match status" value="2"/>
</dbReference>
<evidence type="ECO:0000313" key="3">
    <source>
        <dbReference type="Proteomes" id="UP001152795"/>
    </source>
</evidence>
<dbReference type="Proteomes" id="UP001152795">
    <property type="component" value="Unassembled WGS sequence"/>
</dbReference>
<keyword evidence="3" id="KW-1185">Reference proteome</keyword>
<feature type="non-terminal residue" evidence="2">
    <location>
        <position position="281"/>
    </location>
</feature>
<accession>A0A6S7JQR7</accession>
<keyword evidence="1" id="KW-0880">Kelch repeat</keyword>
<dbReference type="PANTHER" id="PTHR45632">
    <property type="entry name" value="LD33804P"/>
    <property type="match status" value="1"/>
</dbReference>
<sequence length="281" mass="30994">TMKGELLQMQHQVKEMFNTQKEMLEAIRNLTTAYEMSTAKGKAASSHDTKGNIVVLGGQNGVFVSSSWLNSVEVYSLANRTWSKLAPMQERRAAATAHFHNDQVMVTGGSYGVRSATWSVEYIQIPGKDLSFKGLLDAFLIGKLPFECCGHKTTILNDYLWLVGGSDFRNQQPCSSAIYMKSLQRHSTGIFQIKCRMPEPLSYHALEVVDNEILIIGGSTNGGADGIVKTVLSYNTATNALREVHPLPFPMADMATVKHGDDVIIIGGVNKDREYLNTVFK</sequence>
<dbReference type="InterPro" id="IPR015915">
    <property type="entry name" value="Kelch-typ_b-propeller"/>
</dbReference>
<dbReference type="AlphaFoldDB" id="A0A6S7JQR7"/>
<organism evidence="2 3">
    <name type="scientific">Paramuricea clavata</name>
    <name type="common">Red gorgonian</name>
    <name type="synonym">Violescent sea-whip</name>
    <dbReference type="NCBI Taxonomy" id="317549"/>
    <lineage>
        <taxon>Eukaryota</taxon>
        <taxon>Metazoa</taxon>
        <taxon>Cnidaria</taxon>
        <taxon>Anthozoa</taxon>
        <taxon>Octocorallia</taxon>
        <taxon>Malacalcyonacea</taxon>
        <taxon>Plexauridae</taxon>
        <taxon>Paramuricea</taxon>
    </lineage>
</organism>
<dbReference type="EMBL" id="CACRXK020017684">
    <property type="protein sequence ID" value="CAB4031510.1"/>
    <property type="molecule type" value="Genomic_DNA"/>
</dbReference>
<dbReference type="SUPFAM" id="SSF117281">
    <property type="entry name" value="Kelch motif"/>
    <property type="match status" value="1"/>
</dbReference>
<dbReference type="SMART" id="SM00612">
    <property type="entry name" value="Kelch"/>
    <property type="match status" value="2"/>
</dbReference>
<proteinExistence type="predicted"/>
<gene>
    <name evidence="2" type="ORF">PACLA_8A073699</name>
</gene>
<evidence type="ECO:0000313" key="2">
    <source>
        <dbReference type="EMBL" id="CAB4031510.1"/>
    </source>
</evidence>
<protein>
    <submittedName>
        <fullName evidence="2">Kelch-like 1</fullName>
    </submittedName>
</protein>
<dbReference type="Pfam" id="PF01344">
    <property type="entry name" value="Kelch_1"/>
    <property type="match status" value="2"/>
</dbReference>